<accession>A0A5J9SW62</accession>
<dbReference type="Gramene" id="TVU03273">
    <property type="protein sequence ID" value="TVU03273"/>
    <property type="gene ID" value="EJB05_51189"/>
</dbReference>
<reference evidence="2 3" key="1">
    <citation type="journal article" date="2019" name="Sci. Rep.">
        <title>A high-quality genome of Eragrostis curvula grass provides insights into Poaceae evolution and supports new strategies to enhance forage quality.</title>
        <authorList>
            <person name="Carballo J."/>
            <person name="Santos B.A.C.M."/>
            <person name="Zappacosta D."/>
            <person name="Garbus I."/>
            <person name="Selva J.P."/>
            <person name="Gallo C.A."/>
            <person name="Diaz A."/>
            <person name="Albertini E."/>
            <person name="Caccamo M."/>
            <person name="Echenique V."/>
        </authorList>
    </citation>
    <scope>NUCLEOTIDE SEQUENCE [LARGE SCALE GENOMIC DNA]</scope>
    <source>
        <strain evidence="3">cv. Victoria</strain>
        <tissue evidence="2">Leaf</tissue>
    </source>
</reference>
<sequence>MHPVSVSFHPSTAAPAHKPFPRGTGGSSPLNFAKFRRIGSICGNLAMSCKPDPAPDDFVAMFRARTGYKIVEPAHMVTLQCFTQCRSWLSLPLRMLLENVWNKEHPVLLLVHISFPLDDTGSSAPLGLHELMVHIMNDRIKYCLRHVAGDVDECTVCSGTGKCRLYS</sequence>
<evidence type="ECO:0000256" key="1">
    <source>
        <dbReference type="SAM" id="MobiDB-lite"/>
    </source>
</evidence>
<proteinExistence type="predicted"/>
<dbReference type="PANTHER" id="PTHR33542">
    <property type="entry name" value="SIROHYDROCHLORIN FERROCHELATASE, CHLOROPLASTIC"/>
    <property type="match status" value="1"/>
</dbReference>
<organism evidence="2 3">
    <name type="scientific">Eragrostis curvula</name>
    <name type="common">weeping love grass</name>
    <dbReference type="NCBI Taxonomy" id="38414"/>
    <lineage>
        <taxon>Eukaryota</taxon>
        <taxon>Viridiplantae</taxon>
        <taxon>Streptophyta</taxon>
        <taxon>Embryophyta</taxon>
        <taxon>Tracheophyta</taxon>
        <taxon>Spermatophyta</taxon>
        <taxon>Magnoliopsida</taxon>
        <taxon>Liliopsida</taxon>
        <taxon>Poales</taxon>
        <taxon>Poaceae</taxon>
        <taxon>PACMAD clade</taxon>
        <taxon>Chloridoideae</taxon>
        <taxon>Eragrostideae</taxon>
        <taxon>Eragrostidinae</taxon>
        <taxon>Eragrostis</taxon>
    </lineage>
</organism>
<feature type="region of interest" description="Disordered" evidence="1">
    <location>
        <begin position="1"/>
        <end position="25"/>
    </location>
</feature>
<dbReference type="OrthoDB" id="3543at2759"/>
<keyword evidence="3" id="KW-1185">Reference proteome</keyword>
<evidence type="ECO:0000313" key="3">
    <source>
        <dbReference type="Proteomes" id="UP000324897"/>
    </source>
</evidence>
<gene>
    <name evidence="2" type="ORF">EJB05_51189</name>
</gene>
<dbReference type="AlphaFoldDB" id="A0A5J9SW62"/>
<evidence type="ECO:0000313" key="2">
    <source>
        <dbReference type="EMBL" id="TVU03273.1"/>
    </source>
</evidence>
<comment type="caution">
    <text evidence="2">The sequence shown here is derived from an EMBL/GenBank/DDBJ whole genome shotgun (WGS) entry which is preliminary data.</text>
</comment>
<name>A0A5J9SW62_9POAL</name>
<dbReference type="InterPro" id="IPR050963">
    <property type="entry name" value="Sirohydro_Cobaltochel/CbiX"/>
</dbReference>
<dbReference type="PANTHER" id="PTHR33542:SF3">
    <property type="entry name" value="SIROHYDROCHLORIN FERROCHELATASE, CHLOROPLASTIC"/>
    <property type="match status" value="1"/>
</dbReference>
<dbReference type="EMBL" id="RWGY01000199">
    <property type="protein sequence ID" value="TVU03273.1"/>
    <property type="molecule type" value="Genomic_DNA"/>
</dbReference>
<dbReference type="Proteomes" id="UP000324897">
    <property type="component" value="Unassembled WGS sequence"/>
</dbReference>
<protein>
    <submittedName>
        <fullName evidence="2">Uncharacterized protein</fullName>
    </submittedName>
</protein>